<comment type="subcellular location">
    <subcellularLocation>
        <location evidence="1">Cell membrane</location>
        <topology evidence="1">Multi-pass membrane protein</topology>
    </subcellularLocation>
</comment>
<proteinExistence type="predicted"/>
<organism evidence="6 7">
    <name type="scientific">Symbiodinium microadriaticum</name>
    <name type="common">Dinoflagellate</name>
    <name type="synonym">Zooxanthella microadriatica</name>
    <dbReference type="NCBI Taxonomy" id="2951"/>
    <lineage>
        <taxon>Eukaryota</taxon>
        <taxon>Sar</taxon>
        <taxon>Alveolata</taxon>
        <taxon>Dinophyceae</taxon>
        <taxon>Suessiales</taxon>
        <taxon>Symbiodiniaceae</taxon>
        <taxon>Symbiodinium</taxon>
    </lineage>
</organism>
<dbReference type="InterPro" id="IPR008250">
    <property type="entry name" value="ATPase_P-typ_transduc_dom_A_sf"/>
</dbReference>
<feature type="region of interest" description="Disordered" evidence="4">
    <location>
        <begin position="77"/>
        <end position="98"/>
    </location>
</feature>
<dbReference type="GO" id="GO:0005391">
    <property type="term" value="F:P-type sodium:potassium-exchanging transporter activity"/>
    <property type="evidence" value="ECO:0007669"/>
    <property type="project" value="TreeGrafter"/>
</dbReference>
<evidence type="ECO:0000256" key="2">
    <source>
        <dbReference type="ARBA" id="ARBA00022475"/>
    </source>
</evidence>
<feature type="region of interest" description="Disordered" evidence="4">
    <location>
        <begin position="775"/>
        <end position="806"/>
    </location>
</feature>
<feature type="coiled-coil region" evidence="3">
    <location>
        <begin position="1144"/>
        <end position="1174"/>
    </location>
</feature>
<feature type="coiled-coil region" evidence="3">
    <location>
        <begin position="1266"/>
        <end position="1318"/>
    </location>
</feature>
<dbReference type="PANTHER" id="PTHR43294:SF21">
    <property type="entry name" value="CATION TRANSPORTING ATPASE"/>
    <property type="match status" value="1"/>
</dbReference>
<keyword evidence="2" id="KW-0472">Membrane</keyword>
<dbReference type="PANTHER" id="PTHR43294">
    <property type="entry name" value="SODIUM/POTASSIUM-TRANSPORTING ATPASE SUBUNIT ALPHA"/>
    <property type="match status" value="1"/>
</dbReference>
<feature type="compositionally biased region" description="Polar residues" evidence="4">
    <location>
        <begin position="775"/>
        <end position="788"/>
    </location>
</feature>
<evidence type="ECO:0000313" key="6">
    <source>
        <dbReference type="EMBL" id="OLQ06408.1"/>
    </source>
</evidence>
<dbReference type="InterPro" id="IPR050510">
    <property type="entry name" value="Cation_transp_ATPase_P-type"/>
</dbReference>
<name>A0A1Q9EGA6_SYMMI</name>
<dbReference type="GO" id="GO:1902600">
    <property type="term" value="P:proton transmembrane transport"/>
    <property type="evidence" value="ECO:0007669"/>
    <property type="project" value="TreeGrafter"/>
</dbReference>
<dbReference type="GO" id="GO:0006883">
    <property type="term" value="P:intracellular sodium ion homeostasis"/>
    <property type="evidence" value="ECO:0007669"/>
    <property type="project" value="TreeGrafter"/>
</dbReference>
<feature type="domain" description="P-type ATPase A" evidence="5">
    <location>
        <begin position="462"/>
        <end position="556"/>
    </location>
</feature>
<evidence type="ECO:0000256" key="1">
    <source>
        <dbReference type="ARBA" id="ARBA00004651"/>
    </source>
</evidence>
<dbReference type="GO" id="GO:0030007">
    <property type="term" value="P:intracellular potassium ion homeostasis"/>
    <property type="evidence" value="ECO:0007669"/>
    <property type="project" value="TreeGrafter"/>
</dbReference>
<dbReference type="OrthoDB" id="444699at2759"/>
<dbReference type="GO" id="GO:1990573">
    <property type="term" value="P:potassium ion import across plasma membrane"/>
    <property type="evidence" value="ECO:0007669"/>
    <property type="project" value="TreeGrafter"/>
</dbReference>
<keyword evidence="7" id="KW-1185">Reference proteome</keyword>
<evidence type="ECO:0000313" key="7">
    <source>
        <dbReference type="Proteomes" id="UP000186817"/>
    </source>
</evidence>
<reference evidence="6 7" key="1">
    <citation type="submission" date="2016-02" db="EMBL/GenBank/DDBJ databases">
        <title>Genome analysis of coral dinoflagellate symbionts highlights evolutionary adaptations to a symbiotic lifestyle.</title>
        <authorList>
            <person name="Aranda M."/>
            <person name="Li Y."/>
            <person name="Liew Y.J."/>
            <person name="Baumgarten S."/>
            <person name="Simakov O."/>
            <person name="Wilson M."/>
            <person name="Piel J."/>
            <person name="Ashoor H."/>
            <person name="Bougouffa S."/>
            <person name="Bajic V.B."/>
            <person name="Ryu T."/>
            <person name="Ravasi T."/>
            <person name="Bayer T."/>
            <person name="Micklem G."/>
            <person name="Kim H."/>
            <person name="Bhak J."/>
            <person name="Lajeunesse T.C."/>
            <person name="Voolstra C.R."/>
        </authorList>
    </citation>
    <scope>NUCLEOTIDE SEQUENCE [LARGE SCALE GENOMIC DNA]</scope>
    <source>
        <strain evidence="6 7">CCMP2467</strain>
    </source>
</reference>
<dbReference type="Pfam" id="PF00122">
    <property type="entry name" value="E1-E2_ATPase"/>
    <property type="match status" value="1"/>
</dbReference>
<dbReference type="Gene3D" id="2.70.150.10">
    <property type="entry name" value="Calcium-transporting ATPase, cytoplasmic transduction domain A"/>
    <property type="match status" value="1"/>
</dbReference>
<dbReference type="InterPro" id="IPR059000">
    <property type="entry name" value="ATPase_P-type_domA"/>
</dbReference>
<keyword evidence="2" id="KW-1003">Cell membrane</keyword>
<protein>
    <submittedName>
        <fullName evidence="6">Potassium-transporting ATPase alpha chain 1</fullName>
    </submittedName>
</protein>
<dbReference type="Proteomes" id="UP000186817">
    <property type="component" value="Unassembled WGS sequence"/>
</dbReference>
<feature type="compositionally biased region" description="Polar residues" evidence="4">
    <location>
        <begin position="81"/>
        <end position="98"/>
    </location>
</feature>
<keyword evidence="3" id="KW-0175">Coiled coil</keyword>
<comment type="caution">
    <text evidence="6">The sequence shown here is derived from an EMBL/GenBank/DDBJ whole genome shotgun (WGS) entry which is preliminary data.</text>
</comment>
<evidence type="ECO:0000256" key="3">
    <source>
        <dbReference type="SAM" id="Coils"/>
    </source>
</evidence>
<evidence type="ECO:0000256" key="4">
    <source>
        <dbReference type="SAM" id="MobiDB-lite"/>
    </source>
</evidence>
<gene>
    <name evidence="6" type="primary">ATP4A</name>
    <name evidence="6" type="ORF">AK812_SmicGene10307</name>
</gene>
<sequence length="1412" mass="155944">MALWLKLCCLVSQDQWQNPARRFLNPHGQDAGIFSARNSGTKKACVMGVFVLMGVVVGCGRHTLAWTGCPPRQVLKGDRITGSQSGRTQEIPSTMDTSNRRSFTGAAAVFFAALCAGASTASAERPNVLPPVPPKPSKNKFIYDLQVQSWKAEPYDRMRLYLQAVTQRFVQELEASAFGGKYFIHWTAEPDSEEFFKFDVVDRDNYNEAARSGQILIDSDISEPEEGIEVYVYKNAEARAELGKTILIQDLVIVPKELQDAIRVIQATPFPPYVGGPNSLTHVFGHVGMTIAFAQGQNQWNTQTKDRQAQLEVMTSNWLLDQLCTEYREQVVQQDKETHELTENRRRYPRQDATAHLLLKVADKLLQERAGLEEARFEEHTADLIALCRRFGLHFDKPKVSEKALTGFFSSMRIFRQPTGGQNSRRSSLRPFFGSCVAGGAGFPENRKWWPDVRSFFDHGFEVLRHGDFVRANAPEMVVGDIVYLKSGDCAPWDLRVLKTLEDTRIDTSTGVGSEVRDCTECCTSADPLSSDNIVIKGSWILQGSLLAVVIRTSMDPLAPHLCANDSDQDVEFAIDVKIPSGLTAASCQTSFSNLWTKANCICRSFEIMAQLSAVDAVIIFLTEDLRKDASALQDTVRDLHGLGKAVFLLVKDQGIASRLAEDLKLKQISFEKGKQTPSTCVSSIGSLDVSFEGDVTGTCSGTPTPRRGQEEERIEDLMNSCKAAVPGAVVHGMSEAALVQFCLVMQEAGLSPMYVASQLQSQFLRALSDPTFRSQAPSVSSGTQVQHFPSRASRASQEAASPRRTKAVVKTRTEAVDHEKAHNLTDVIKNMGFAELNQVGEKNAPKRASSLTIVSLNATGVLADRCSCACLRSDLRCVGHALQLAPRSVPKTCADLILACYVLKLKLRAVLQAAPDGAVTIRYDDGPRTDTCGPLSPWAVRIPRIAKDGTAKPGEQVYVGEDEDPCTKKANFRKRLSIAVDKGRTKEGTRSEYFNFAGLHKMRQVRWARDVLLAAEAAEFRKSAVMLVEDAVESGDYWKLQAMQAAVGCGLGAEQAPRLKQAMRTHKARSEASRELRKAAQASTGVLALISVARHSKASPFICLPQIRDVPRLRTAIEGALKVHLEEDVVKRARATLRALQAREAARKELRRAAEAKADMTRLKAAIIAAEKSFQEKVPEMCGDDPKEKQEPCTYDTSKHSGCQDWQMQKTSKAWEKVFRNFLAMEFRQKSGSSSNRGHQSTMHMHAARDKDAILAAMEDAKVVLEQNSEVIEIAQKTVSMLEAEETMAKTRAEVAEAVLERAVMEEEEEAAEEEEELTRSVHGEAWPASFAFNLWALGTGFTSSEVAFARERLRRLRARVGAVPRPAAPTFASRDETLGGAAQELREAAHSADMYRQEMPQVVLLMPRSV</sequence>
<evidence type="ECO:0000259" key="5">
    <source>
        <dbReference type="Pfam" id="PF00122"/>
    </source>
</evidence>
<dbReference type="SUPFAM" id="SSF81653">
    <property type="entry name" value="Calcium ATPase, transduction domain A"/>
    <property type="match status" value="1"/>
</dbReference>
<dbReference type="GO" id="GO:0036376">
    <property type="term" value="P:sodium ion export across plasma membrane"/>
    <property type="evidence" value="ECO:0007669"/>
    <property type="project" value="TreeGrafter"/>
</dbReference>
<dbReference type="GO" id="GO:0005886">
    <property type="term" value="C:plasma membrane"/>
    <property type="evidence" value="ECO:0007669"/>
    <property type="project" value="UniProtKB-SubCell"/>
</dbReference>
<accession>A0A1Q9EGA6</accession>
<dbReference type="EMBL" id="LSRX01000160">
    <property type="protein sequence ID" value="OLQ06408.1"/>
    <property type="molecule type" value="Genomic_DNA"/>
</dbReference>
<feature type="compositionally biased region" description="Low complexity" evidence="4">
    <location>
        <begin position="791"/>
        <end position="803"/>
    </location>
</feature>